<dbReference type="Proteomes" id="UP000008311">
    <property type="component" value="Unassembled WGS sequence"/>
</dbReference>
<feature type="compositionally biased region" description="Polar residues" evidence="1">
    <location>
        <begin position="1"/>
        <end position="17"/>
    </location>
</feature>
<reference evidence="3" key="1">
    <citation type="journal article" date="2010" name="Nat. Biotechnol.">
        <title>Draft genome sequence of the oilseed species Ricinus communis.</title>
        <authorList>
            <person name="Chan A.P."/>
            <person name="Crabtree J."/>
            <person name="Zhao Q."/>
            <person name="Lorenzi H."/>
            <person name="Orvis J."/>
            <person name="Puiu D."/>
            <person name="Melake-Berhan A."/>
            <person name="Jones K.M."/>
            <person name="Redman J."/>
            <person name="Chen G."/>
            <person name="Cahoon E.B."/>
            <person name="Gedil M."/>
            <person name="Stanke M."/>
            <person name="Haas B.J."/>
            <person name="Wortman J.R."/>
            <person name="Fraser-Liggett C.M."/>
            <person name="Ravel J."/>
            <person name="Rabinowicz P.D."/>
        </authorList>
    </citation>
    <scope>NUCLEOTIDE SEQUENCE [LARGE SCALE GENOMIC DNA]</scope>
    <source>
        <strain evidence="3">cv. Hale</strain>
    </source>
</reference>
<dbReference type="EMBL" id="EQ973775">
    <property type="protein sequence ID" value="EEF50689.1"/>
    <property type="molecule type" value="Genomic_DNA"/>
</dbReference>
<proteinExistence type="predicted"/>
<dbReference type="InParanoid" id="B9RE81"/>
<organism evidence="2 3">
    <name type="scientific">Ricinus communis</name>
    <name type="common">Castor bean</name>
    <dbReference type="NCBI Taxonomy" id="3988"/>
    <lineage>
        <taxon>Eukaryota</taxon>
        <taxon>Viridiplantae</taxon>
        <taxon>Streptophyta</taxon>
        <taxon>Embryophyta</taxon>
        <taxon>Tracheophyta</taxon>
        <taxon>Spermatophyta</taxon>
        <taxon>Magnoliopsida</taxon>
        <taxon>eudicotyledons</taxon>
        <taxon>Gunneridae</taxon>
        <taxon>Pentapetalae</taxon>
        <taxon>rosids</taxon>
        <taxon>fabids</taxon>
        <taxon>Malpighiales</taxon>
        <taxon>Euphorbiaceae</taxon>
        <taxon>Acalyphoideae</taxon>
        <taxon>Acalypheae</taxon>
        <taxon>Ricinus</taxon>
    </lineage>
</organism>
<evidence type="ECO:0000313" key="2">
    <source>
        <dbReference type="EMBL" id="EEF50689.1"/>
    </source>
</evidence>
<protein>
    <submittedName>
        <fullName evidence="2">Uncharacterized protein</fullName>
    </submittedName>
</protein>
<evidence type="ECO:0000313" key="3">
    <source>
        <dbReference type="Proteomes" id="UP000008311"/>
    </source>
</evidence>
<name>B9RE81_RICCO</name>
<sequence>MISSNFLSVHQGDNGSDSVVPVQSLESKDQRDHHHQQQNLFVDSGYEASEAAFTNSTSSGHKVPASYMSSGHLLRTNNIPNSYSRFPNVATDLLSSSSLLMPLQFSPTNREARVLRYREKKIEKI</sequence>
<dbReference type="AlphaFoldDB" id="B9RE81"/>
<evidence type="ECO:0000256" key="1">
    <source>
        <dbReference type="SAM" id="MobiDB-lite"/>
    </source>
</evidence>
<keyword evidence="3" id="KW-1185">Reference proteome</keyword>
<gene>
    <name evidence="2" type="ORF">RCOM_1619110</name>
</gene>
<feature type="region of interest" description="Disordered" evidence="1">
    <location>
        <begin position="1"/>
        <end position="41"/>
    </location>
</feature>
<accession>B9RE81</accession>